<name>A0A0K2VBH6_LEPSM</name>
<organism evidence="1">
    <name type="scientific">Lepeophtheirus salmonis</name>
    <name type="common">Salmon louse</name>
    <name type="synonym">Caligus salmonis</name>
    <dbReference type="NCBI Taxonomy" id="72036"/>
    <lineage>
        <taxon>Eukaryota</taxon>
        <taxon>Metazoa</taxon>
        <taxon>Ecdysozoa</taxon>
        <taxon>Arthropoda</taxon>
        <taxon>Crustacea</taxon>
        <taxon>Multicrustacea</taxon>
        <taxon>Hexanauplia</taxon>
        <taxon>Copepoda</taxon>
        <taxon>Siphonostomatoida</taxon>
        <taxon>Caligidae</taxon>
        <taxon>Lepeophtheirus</taxon>
    </lineage>
</organism>
<accession>A0A0K2VBH6</accession>
<protein>
    <submittedName>
        <fullName evidence="1">Uncharacterized protein</fullName>
    </submittedName>
</protein>
<sequence length="75" mass="8050">MEGLRSAAAVVTVMVSQYLLTMALRASGVGTGPLKAFLSTCSQKVLSKGLALGLYGAKSVKIEFKILIQKKFWSR</sequence>
<proteinExistence type="predicted"/>
<evidence type="ECO:0000313" key="1">
    <source>
        <dbReference type="EMBL" id="CDW47537.1"/>
    </source>
</evidence>
<reference evidence="1" key="1">
    <citation type="submission" date="2014-05" db="EMBL/GenBank/DDBJ databases">
        <authorList>
            <person name="Chronopoulou M."/>
        </authorList>
    </citation>
    <scope>NUCLEOTIDE SEQUENCE</scope>
    <source>
        <tissue evidence="1">Whole organism</tissue>
    </source>
</reference>
<dbReference type="AlphaFoldDB" id="A0A0K2VBH6"/>
<dbReference type="EMBL" id="HACA01030176">
    <property type="protein sequence ID" value="CDW47537.1"/>
    <property type="molecule type" value="Transcribed_RNA"/>
</dbReference>